<protein>
    <recommendedName>
        <fullName evidence="5">DNA-binding transcriptional regulator of glucitol operon</fullName>
    </recommendedName>
</protein>
<keyword evidence="2" id="KW-0812">Transmembrane</keyword>
<keyword evidence="2" id="KW-0472">Membrane</keyword>
<evidence type="ECO:0000313" key="4">
    <source>
        <dbReference type="Proteomes" id="UP000030848"/>
    </source>
</evidence>
<name>A0A837D7A8_9PSEU</name>
<sequence>MSTHSTAARKLLIVCVCVLSLVLCCGLAWWQWERYTSVGGSFQNLGYVLQWPLFGLFPAFMFWRLYILRRKAEEQRSTTSEAESEPRRSRSTVVPVQRRSAVASQARPLARNADGLGSRQHNEAGDDAEDTALAEYNAYLAELNAREQEGN</sequence>
<gene>
    <name evidence="3" type="ORF">MINT15_24340</name>
</gene>
<evidence type="ECO:0000256" key="1">
    <source>
        <dbReference type="SAM" id="MobiDB-lite"/>
    </source>
</evidence>
<feature type="transmembrane region" description="Helical" evidence="2">
    <location>
        <begin position="44"/>
        <end position="67"/>
    </location>
</feature>
<organism evidence="3 4">
    <name type="scientific">Saccharomonospora viridis</name>
    <dbReference type="NCBI Taxonomy" id="1852"/>
    <lineage>
        <taxon>Bacteria</taxon>
        <taxon>Bacillati</taxon>
        <taxon>Actinomycetota</taxon>
        <taxon>Actinomycetes</taxon>
        <taxon>Pseudonocardiales</taxon>
        <taxon>Pseudonocardiaceae</taxon>
        <taxon>Saccharomonospora</taxon>
    </lineage>
</organism>
<evidence type="ECO:0000313" key="3">
    <source>
        <dbReference type="EMBL" id="KHF43709.1"/>
    </source>
</evidence>
<dbReference type="AlphaFoldDB" id="A0A837D7A8"/>
<feature type="transmembrane region" description="Helical" evidence="2">
    <location>
        <begin position="12"/>
        <end position="32"/>
    </location>
</feature>
<evidence type="ECO:0008006" key="5">
    <source>
        <dbReference type="Google" id="ProtNLM"/>
    </source>
</evidence>
<dbReference type="Proteomes" id="UP000030848">
    <property type="component" value="Unassembled WGS sequence"/>
</dbReference>
<feature type="region of interest" description="Disordered" evidence="1">
    <location>
        <begin position="75"/>
        <end position="128"/>
    </location>
</feature>
<dbReference type="RefSeq" id="WP_037311070.1">
    <property type="nucleotide sequence ID" value="NZ_FOWS01000006.1"/>
</dbReference>
<dbReference type="EMBL" id="JRZE01000005">
    <property type="protein sequence ID" value="KHF43709.1"/>
    <property type="molecule type" value="Genomic_DNA"/>
</dbReference>
<comment type="caution">
    <text evidence="3">The sequence shown here is derived from an EMBL/GenBank/DDBJ whole genome shotgun (WGS) entry which is preliminary data.</text>
</comment>
<accession>A0A837D7A8</accession>
<reference evidence="3 4" key="1">
    <citation type="submission" date="2014-10" db="EMBL/GenBank/DDBJ databases">
        <title>Genome sequence of Micropolyspora internatus JCM3315.</title>
        <authorList>
            <person name="Shin S.-K."/>
            <person name="Yi H."/>
        </authorList>
    </citation>
    <scope>NUCLEOTIDE SEQUENCE [LARGE SCALE GENOMIC DNA]</scope>
    <source>
        <strain evidence="3 4">JCM 3315</strain>
    </source>
</reference>
<evidence type="ECO:0000256" key="2">
    <source>
        <dbReference type="SAM" id="Phobius"/>
    </source>
</evidence>
<dbReference type="OrthoDB" id="5187941at2"/>
<keyword evidence="2" id="KW-1133">Transmembrane helix</keyword>
<proteinExistence type="predicted"/>